<dbReference type="Pfam" id="PF00111">
    <property type="entry name" value="Fer2"/>
    <property type="match status" value="1"/>
</dbReference>
<evidence type="ECO:0000313" key="3">
    <source>
        <dbReference type="Proteomes" id="UP000092713"/>
    </source>
</evidence>
<dbReference type="InterPro" id="IPR012675">
    <property type="entry name" value="Beta-grasp_dom_sf"/>
</dbReference>
<comment type="caution">
    <text evidence="2">The sequence shown here is derived from an EMBL/GenBank/DDBJ whole genome shotgun (WGS) entry which is preliminary data.</text>
</comment>
<protein>
    <submittedName>
        <fullName evidence="2">Ferredoxin</fullName>
    </submittedName>
</protein>
<dbReference type="AlphaFoldDB" id="A0A1A7BUY7"/>
<dbReference type="PATRIC" id="fig|1747903.4.peg.825"/>
<dbReference type="STRING" id="1747903.ASR47_1002375"/>
<keyword evidence="3" id="KW-1185">Reference proteome</keyword>
<accession>A0A1A7BUY7</accession>
<name>A0A1A7BUY7_9BURK</name>
<dbReference type="SUPFAM" id="SSF54292">
    <property type="entry name" value="2Fe-2S ferredoxin-like"/>
    <property type="match status" value="1"/>
</dbReference>
<dbReference type="OrthoDB" id="9806195at2"/>
<dbReference type="PROSITE" id="PS51085">
    <property type="entry name" value="2FE2S_FER_2"/>
    <property type="match status" value="1"/>
</dbReference>
<dbReference type="GO" id="GO:0051536">
    <property type="term" value="F:iron-sulfur cluster binding"/>
    <property type="evidence" value="ECO:0007669"/>
    <property type="project" value="InterPro"/>
</dbReference>
<proteinExistence type="predicted"/>
<dbReference type="InterPro" id="IPR001041">
    <property type="entry name" value="2Fe-2S_ferredoxin-type"/>
</dbReference>
<dbReference type="Proteomes" id="UP000092713">
    <property type="component" value="Unassembled WGS sequence"/>
</dbReference>
<feature type="domain" description="2Fe-2S ferredoxin-type" evidence="1">
    <location>
        <begin position="2"/>
        <end position="91"/>
    </location>
</feature>
<dbReference type="InterPro" id="IPR036010">
    <property type="entry name" value="2Fe-2S_ferredoxin-like_sf"/>
</dbReference>
<reference evidence="2 3" key="1">
    <citation type="submission" date="2016-04" db="EMBL/GenBank/DDBJ databases">
        <title>Draft genome sequence of Janthinobacterium psychrotolerans sp. nov., isolated from freshwater sediments in Denmark.</title>
        <authorList>
            <person name="Gong X."/>
            <person name="Skrivergaard S."/>
            <person name="Korsgaard B.S."/>
            <person name="Schreiber L."/>
            <person name="Marshall I.P."/>
            <person name="Finster K."/>
            <person name="Schramm A."/>
        </authorList>
    </citation>
    <scope>NUCLEOTIDE SEQUENCE [LARGE SCALE GENOMIC DNA]</scope>
    <source>
        <strain evidence="2 3">S3-2</strain>
    </source>
</reference>
<dbReference type="Gene3D" id="3.10.20.30">
    <property type="match status" value="1"/>
</dbReference>
<dbReference type="CDD" id="cd00207">
    <property type="entry name" value="fer2"/>
    <property type="match status" value="1"/>
</dbReference>
<dbReference type="EMBL" id="LOCQ01000061">
    <property type="protein sequence ID" value="OBV37317.1"/>
    <property type="molecule type" value="Genomic_DNA"/>
</dbReference>
<dbReference type="RefSeq" id="WP_065310277.1">
    <property type="nucleotide sequence ID" value="NZ_LOCQ01000061.1"/>
</dbReference>
<sequence>MPTVTILPQGWQFSASPDTTLLAAAELAGIRLLSSCRNGTCRTCLCHMPQGKVRYTVDWPGVSLDERLDGYILPCVAVAETDLALQARAVRTA</sequence>
<evidence type="ECO:0000313" key="2">
    <source>
        <dbReference type="EMBL" id="OBV37317.1"/>
    </source>
</evidence>
<gene>
    <name evidence="2" type="ORF">ASR47_1002375</name>
</gene>
<evidence type="ECO:0000259" key="1">
    <source>
        <dbReference type="PROSITE" id="PS51085"/>
    </source>
</evidence>
<organism evidence="2 3">
    <name type="scientific">Janthinobacterium psychrotolerans</name>
    <dbReference type="NCBI Taxonomy" id="1747903"/>
    <lineage>
        <taxon>Bacteria</taxon>
        <taxon>Pseudomonadati</taxon>
        <taxon>Pseudomonadota</taxon>
        <taxon>Betaproteobacteria</taxon>
        <taxon>Burkholderiales</taxon>
        <taxon>Oxalobacteraceae</taxon>
        <taxon>Janthinobacterium</taxon>
    </lineage>
</organism>